<protein>
    <submittedName>
        <fullName evidence="1">Uncharacterized protein</fullName>
    </submittedName>
</protein>
<proteinExistence type="predicted"/>
<gene>
    <name evidence="1" type="ORF">H9L13_05025</name>
</gene>
<evidence type="ECO:0000313" key="1">
    <source>
        <dbReference type="EMBL" id="QNN68240.1"/>
    </source>
</evidence>
<organism evidence="1 2">
    <name type="scientific">Sphingomonas lutea</name>
    <dbReference type="NCBI Taxonomy" id="1045317"/>
    <lineage>
        <taxon>Bacteria</taxon>
        <taxon>Pseudomonadati</taxon>
        <taxon>Pseudomonadota</taxon>
        <taxon>Alphaproteobacteria</taxon>
        <taxon>Sphingomonadales</taxon>
        <taxon>Sphingomonadaceae</taxon>
        <taxon>Sphingomonas</taxon>
    </lineage>
</organism>
<sequence>MSYYRLYFMSSFSGHIEGFEEFDAEDDAQAVKLAETRQGALGMELWCLHRRVRQFAALDLASQLLEQRHKLKEVKHQLETELPDDVSRPENRKA</sequence>
<evidence type="ECO:0000313" key="2">
    <source>
        <dbReference type="Proteomes" id="UP000515971"/>
    </source>
</evidence>
<dbReference type="RefSeq" id="WP_187539573.1">
    <property type="nucleotide sequence ID" value="NZ_BAABJT010000001.1"/>
</dbReference>
<dbReference type="KEGG" id="slut:H9L13_05025"/>
<keyword evidence="2" id="KW-1185">Reference proteome</keyword>
<name>A0A7G9SK65_9SPHN</name>
<reference evidence="1 2" key="1">
    <citation type="submission" date="2020-08" db="EMBL/GenBank/DDBJ databases">
        <title>Genome sequence of Sphingomonas lutea KCTC 23642T.</title>
        <authorList>
            <person name="Hyun D.-W."/>
            <person name="Bae J.-W."/>
        </authorList>
    </citation>
    <scope>NUCLEOTIDE SEQUENCE [LARGE SCALE GENOMIC DNA]</scope>
    <source>
        <strain evidence="1 2">KCTC 23642</strain>
    </source>
</reference>
<dbReference type="AlphaFoldDB" id="A0A7G9SK65"/>
<dbReference type="Proteomes" id="UP000515971">
    <property type="component" value="Chromosome"/>
</dbReference>
<dbReference type="EMBL" id="CP060718">
    <property type="protein sequence ID" value="QNN68240.1"/>
    <property type="molecule type" value="Genomic_DNA"/>
</dbReference>
<accession>A0A7G9SK65</accession>